<evidence type="ECO:0008006" key="2">
    <source>
        <dbReference type="Google" id="ProtNLM"/>
    </source>
</evidence>
<dbReference type="PANTHER" id="PTHR38031">
    <property type="entry name" value="SULFUR CARRIER PROTEIN SLR0821-RELATED"/>
    <property type="match status" value="1"/>
</dbReference>
<dbReference type="InterPro" id="IPR052045">
    <property type="entry name" value="Sulfur_Carrier/Prot_Modifier"/>
</dbReference>
<dbReference type="InterPro" id="IPR003749">
    <property type="entry name" value="ThiS/MoaD-like"/>
</dbReference>
<dbReference type="AlphaFoldDB" id="A0A0W8FN72"/>
<dbReference type="Pfam" id="PF02597">
    <property type="entry name" value="ThiS"/>
    <property type="match status" value="1"/>
</dbReference>
<name>A0A0W8FN72_9ZZZZ</name>
<accession>A0A0W8FN72</accession>
<dbReference type="EMBL" id="LNQE01000975">
    <property type="protein sequence ID" value="KUG22295.1"/>
    <property type="molecule type" value="Genomic_DNA"/>
</dbReference>
<sequence>MSITIAVPGSLKGLLNGSNQATCEGKTIRECIDALDSKIPGFKNKVLDEKGEINKSFMIFLDGQNLRILDGLATSVKDGDEVNIIPFAAGG</sequence>
<dbReference type="SUPFAM" id="SSF54285">
    <property type="entry name" value="MoaD/ThiS"/>
    <property type="match status" value="1"/>
</dbReference>
<proteinExistence type="predicted"/>
<organism evidence="1">
    <name type="scientific">hydrocarbon metagenome</name>
    <dbReference type="NCBI Taxonomy" id="938273"/>
    <lineage>
        <taxon>unclassified sequences</taxon>
        <taxon>metagenomes</taxon>
        <taxon>ecological metagenomes</taxon>
    </lineage>
</organism>
<dbReference type="InterPro" id="IPR016155">
    <property type="entry name" value="Mopterin_synth/thiamin_S_b"/>
</dbReference>
<dbReference type="PANTHER" id="PTHR38031:SF1">
    <property type="entry name" value="SULFUR CARRIER PROTEIN CYSO"/>
    <property type="match status" value="1"/>
</dbReference>
<reference evidence="1" key="1">
    <citation type="journal article" date="2015" name="Proc. Natl. Acad. Sci. U.S.A.">
        <title>Networks of energetic and metabolic interactions define dynamics in microbial communities.</title>
        <authorList>
            <person name="Embree M."/>
            <person name="Liu J.K."/>
            <person name="Al-Bassam M.M."/>
            <person name="Zengler K."/>
        </authorList>
    </citation>
    <scope>NUCLEOTIDE SEQUENCE</scope>
</reference>
<protein>
    <recommendedName>
        <fullName evidence="2">Molybdenum cofactor biosynthesis protein moad</fullName>
    </recommendedName>
</protein>
<gene>
    <name evidence="1" type="ORF">ASZ90_007928</name>
</gene>
<dbReference type="InterPro" id="IPR012675">
    <property type="entry name" value="Beta-grasp_dom_sf"/>
</dbReference>
<comment type="caution">
    <text evidence="1">The sequence shown here is derived from an EMBL/GenBank/DDBJ whole genome shotgun (WGS) entry which is preliminary data.</text>
</comment>
<dbReference type="Gene3D" id="3.10.20.30">
    <property type="match status" value="1"/>
</dbReference>
<evidence type="ECO:0000313" key="1">
    <source>
        <dbReference type="EMBL" id="KUG22295.1"/>
    </source>
</evidence>